<dbReference type="InterPro" id="IPR012885">
    <property type="entry name" value="F-box_Sdz-33"/>
</dbReference>
<dbReference type="eggNOG" id="ENOG502RAZH">
    <property type="taxonomic scope" value="Eukaryota"/>
</dbReference>
<feature type="domain" description="Sdz-33 F-box" evidence="1">
    <location>
        <begin position="202"/>
        <end position="253"/>
    </location>
</feature>
<proteinExistence type="predicted"/>
<sequence length="390" mass="45960">MEFDLYRLPDLPKILVIQLMTIPERIKLAISSQKIEIYLSRLFKKPAFSVYEIDLRGKSSFISIDKDKFRLFMSPLRLEYEEATDITEEDVKPWVNEKCTMIENTLNVFTRLQKVFPYQYTSLCATLNEIEPTTIHDLLLHPCVASLTGLNFYGGIVPRHDLHAVMEWKQENAIQFITFLDNEFPSDYRHPNAFRFSGVMYGDARWIHLKDLLSMRNMHRMVLGNNNLSMEDLNTFIKYWINCDEDMCKYLYIGYKHVNLSVLLEDVTVLKGFRSGNEFYIIASNSIEKQLLMTIRLVFYPDEPGRQEIEFSVQLADRPHKLERGGTFPSWAREYRILGRMARKRWLEKRRIAIETGEESLAKELCNLEEELDVEEVRMIDGFMTVQEKL</sequence>
<organism evidence="2 3">
    <name type="scientific">Caenorhabditis tropicalis</name>
    <dbReference type="NCBI Taxonomy" id="1561998"/>
    <lineage>
        <taxon>Eukaryota</taxon>
        <taxon>Metazoa</taxon>
        <taxon>Ecdysozoa</taxon>
        <taxon>Nematoda</taxon>
        <taxon>Chromadorea</taxon>
        <taxon>Rhabditida</taxon>
        <taxon>Rhabditina</taxon>
        <taxon>Rhabditomorpha</taxon>
        <taxon>Rhabditoidea</taxon>
        <taxon>Rhabditidae</taxon>
        <taxon>Peloderinae</taxon>
        <taxon>Caenorhabditis</taxon>
    </lineage>
</organism>
<dbReference type="WBParaSite" id="Csp11.Scaffold629.g14289.t1">
    <property type="protein sequence ID" value="Csp11.Scaffold629.g14289.t1"/>
    <property type="gene ID" value="Csp11.Scaffold629.g14289"/>
</dbReference>
<dbReference type="AlphaFoldDB" id="A0A1I7U2U9"/>
<evidence type="ECO:0000313" key="3">
    <source>
        <dbReference type="WBParaSite" id="Csp11.Scaffold629.g14289.t1"/>
    </source>
</evidence>
<keyword evidence="2" id="KW-1185">Reference proteome</keyword>
<reference evidence="3" key="1">
    <citation type="submission" date="2016-11" db="UniProtKB">
        <authorList>
            <consortium name="WormBaseParasite"/>
        </authorList>
    </citation>
    <scope>IDENTIFICATION</scope>
</reference>
<evidence type="ECO:0000259" key="1">
    <source>
        <dbReference type="Pfam" id="PF07735"/>
    </source>
</evidence>
<dbReference type="PANTHER" id="PTHR21503:SF8">
    <property type="entry name" value="F-BOX ASSOCIATED DOMAIN-CONTAINING PROTEIN-RELATED"/>
    <property type="match status" value="1"/>
</dbReference>
<dbReference type="Proteomes" id="UP000095282">
    <property type="component" value="Unplaced"/>
</dbReference>
<evidence type="ECO:0000313" key="2">
    <source>
        <dbReference type="Proteomes" id="UP000095282"/>
    </source>
</evidence>
<dbReference type="PANTHER" id="PTHR21503">
    <property type="entry name" value="F-BOX-CONTAINING HYPOTHETICAL PROTEIN C.ELEGANS"/>
    <property type="match status" value="1"/>
</dbReference>
<accession>A0A1I7U2U9</accession>
<dbReference type="Pfam" id="PF07735">
    <property type="entry name" value="FBA_2"/>
    <property type="match status" value="1"/>
</dbReference>
<protein>
    <submittedName>
        <fullName evidence="3">FBA_2 domain-containing protein</fullName>
    </submittedName>
</protein>
<name>A0A1I7U2U9_9PELO</name>